<dbReference type="EMBL" id="CDGJ01000066">
    <property type="protein sequence ID" value="CEJ07811.1"/>
    <property type="molecule type" value="Genomic_DNA"/>
</dbReference>
<comment type="subcellular location">
    <subcellularLocation>
        <location evidence="1">Cell membrane</location>
        <topology evidence="1">Multi-pass membrane protein</topology>
    </subcellularLocation>
</comment>
<dbReference type="InterPro" id="IPR011701">
    <property type="entry name" value="MFS"/>
</dbReference>
<feature type="transmembrane region" description="Helical" evidence="7">
    <location>
        <begin position="202"/>
        <end position="224"/>
    </location>
</feature>
<organism evidence="9">
    <name type="scientific">Acididesulfobacillus acetoxydans</name>
    <dbReference type="NCBI Taxonomy" id="1561005"/>
    <lineage>
        <taxon>Bacteria</taxon>
        <taxon>Bacillati</taxon>
        <taxon>Bacillota</taxon>
        <taxon>Clostridia</taxon>
        <taxon>Eubacteriales</taxon>
        <taxon>Peptococcaceae</taxon>
        <taxon>Acididesulfobacillus</taxon>
    </lineage>
</organism>
<evidence type="ECO:0000256" key="4">
    <source>
        <dbReference type="ARBA" id="ARBA00022692"/>
    </source>
</evidence>
<dbReference type="Proteomes" id="UP001071230">
    <property type="component" value="Unassembled WGS sequence"/>
</dbReference>
<keyword evidence="11" id="KW-1185">Reference proteome</keyword>
<dbReference type="SUPFAM" id="SSF103473">
    <property type="entry name" value="MFS general substrate transporter"/>
    <property type="match status" value="1"/>
</dbReference>
<dbReference type="PRINTS" id="PR01035">
    <property type="entry name" value="TCRTETA"/>
</dbReference>
<feature type="transmembrane region" description="Helical" evidence="7">
    <location>
        <begin position="244"/>
        <end position="266"/>
    </location>
</feature>
<dbReference type="InterPro" id="IPR036259">
    <property type="entry name" value="MFS_trans_sf"/>
</dbReference>
<dbReference type="InterPro" id="IPR001958">
    <property type="entry name" value="Tet-R_TetA/multi-R_MdtG-like"/>
</dbReference>
<dbReference type="InterPro" id="IPR050171">
    <property type="entry name" value="MFS_Transporters"/>
</dbReference>
<keyword evidence="4 7" id="KW-0812">Transmembrane</keyword>
<keyword evidence="5 7" id="KW-1133">Transmembrane helix</keyword>
<evidence type="ECO:0000259" key="8">
    <source>
        <dbReference type="PROSITE" id="PS50850"/>
    </source>
</evidence>
<feature type="transmembrane region" description="Helical" evidence="7">
    <location>
        <begin position="103"/>
        <end position="122"/>
    </location>
</feature>
<dbReference type="GO" id="GO:0022857">
    <property type="term" value="F:transmembrane transporter activity"/>
    <property type="evidence" value="ECO:0007669"/>
    <property type="project" value="InterPro"/>
</dbReference>
<sequence length="401" mass="43536">MRKSEIPRTIKILVAGGFINSLGNALMWPLNSLFMHNVLGRTLTEAGIIIALQSGMNLLGQFVSGFLADFLGARKMMLLGLTGSALIMTLIGLFPIWPVYAPGIILFGLMNGFVLVPLNTLVQTIWPQGGRRGFNYLYVFNNAGNAVGTALGGLVAQISFRWVFLGNSVSFIIYFIVVVFAIRAPVKVQKMPEKHKDLSAVLHAPGSPALLALGMGILFVWGGYSQWTTIVPVIMTRQGFSLPLYSFLWTLNGIFIVTLQPLTNWIIRVWACSFRRQFYLACLLIACSFLALRGNLPYAAYLLGMLSLTLGEMLILPAVPAAAAFLAPQGWAGTYQGIVGGAGSGGRILGPVLGGIVFDRSHGSQIWLLALVFVSAGLLAFIFYGLSENRLRRTRDSSLNI</sequence>
<keyword evidence="6 7" id="KW-0472">Membrane</keyword>
<evidence type="ECO:0000313" key="9">
    <source>
        <dbReference type="EMBL" id="CAA7600036.1"/>
    </source>
</evidence>
<dbReference type="InterPro" id="IPR020846">
    <property type="entry name" value="MFS_dom"/>
</dbReference>
<evidence type="ECO:0000256" key="2">
    <source>
        <dbReference type="ARBA" id="ARBA00022448"/>
    </source>
</evidence>
<feature type="transmembrane region" description="Helical" evidence="7">
    <location>
        <begin position="278"/>
        <end position="296"/>
    </location>
</feature>
<evidence type="ECO:0000256" key="3">
    <source>
        <dbReference type="ARBA" id="ARBA00022475"/>
    </source>
</evidence>
<dbReference type="KEGG" id="aacx:DEACI_0685"/>
<dbReference type="Proteomes" id="UP000836597">
    <property type="component" value="Chromosome"/>
</dbReference>
<feature type="transmembrane region" description="Helical" evidence="7">
    <location>
        <begin position="12"/>
        <end position="30"/>
    </location>
</feature>
<accession>A0A8S0XAL1</accession>
<evidence type="ECO:0000256" key="7">
    <source>
        <dbReference type="SAM" id="Phobius"/>
    </source>
</evidence>
<feature type="domain" description="Major facilitator superfamily (MFS) profile" evidence="8">
    <location>
        <begin position="9"/>
        <end position="388"/>
    </location>
</feature>
<name>A0A8S0XAL1_9FIRM</name>
<proteinExistence type="predicted"/>
<protein>
    <submittedName>
        <fullName evidence="9">Major facilitator superfamily transporter</fullName>
    </submittedName>
    <submittedName>
        <fullName evidence="10">Transporter, major facilitator protein</fullName>
    </submittedName>
</protein>
<feature type="transmembrane region" description="Helical" evidence="7">
    <location>
        <begin position="78"/>
        <end position="97"/>
    </location>
</feature>
<dbReference type="PANTHER" id="PTHR23517">
    <property type="entry name" value="RESISTANCE PROTEIN MDTM, PUTATIVE-RELATED-RELATED"/>
    <property type="match status" value="1"/>
</dbReference>
<feature type="transmembrane region" description="Helical" evidence="7">
    <location>
        <begin position="162"/>
        <end position="182"/>
    </location>
</feature>
<dbReference type="RefSeq" id="WP_240983769.1">
    <property type="nucleotide sequence ID" value="NZ_CDGJ01000066.1"/>
</dbReference>
<feature type="transmembrane region" description="Helical" evidence="7">
    <location>
        <begin position="134"/>
        <end position="156"/>
    </location>
</feature>
<dbReference type="Gene3D" id="1.20.1250.20">
    <property type="entry name" value="MFS general substrate transporter like domains"/>
    <property type="match status" value="1"/>
</dbReference>
<evidence type="ECO:0000313" key="10">
    <source>
        <dbReference type="EMBL" id="CEJ07811.1"/>
    </source>
</evidence>
<dbReference type="EMBL" id="LR746496">
    <property type="protein sequence ID" value="CAA7600036.1"/>
    <property type="molecule type" value="Genomic_DNA"/>
</dbReference>
<gene>
    <name evidence="9" type="ORF">DEACI_0685</name>
    <name evidence="10" type="ORF">DEACI_2277</name>
</gene>
<evidence type="ECO:0000256" key="1">
    <source>
        <dbReference type="ARBA" id="ARBA00004651"/>
    </source>
</evidence>
<feature type="transmembrane region" description="Helical" evidence="7">
    <location>
        <begin position="364"/>
        <end position="386"/>
    </location>
</feature>
<feature type="transmembrane region" description="Helical" evidence="7">
    <location>
        <begin position="50"/>
        <end position="71"/>
    </location>
</feature>
<dbReference type="PANTHER" id="PTHR23517:SF10">
    <property type="entry name" value="MAJOR FACILITATOR SUPERFAMILY (MFS) PROFILE DOMAIN-CONTAINING PROTEIN"/>
    <property type="match status" value="1"/>
</dbReference>
<keyword evidence="3" id="KW-1003">Cell membrane</keyword>
<dbReference type="AlphaFoldDB" id="A0A8S0XAL1"/>
<dbReference type="GO" id="GO:0005886">
    <property type="term" value="C:plasma membrane"/>
    <property type="evidence" value="ECO:0007669"/>
    <property type="project" value="UniProtKB-SubCell"/>
</dbReference>
<reference evidence="9" key="2">
    <citation type="submission" date="2020-01" db="EMBL/GenBank/DDBJ databases">
        <authorList>
            <person name="Hornung B."/>
        </authorList>
    </citation>
    <scope>NUCLEOTIDE SEQUENCE</scope>
    <source>
        <strain evidence="9">PacBioINE</strain>
    </source>
</reference>
<evidence type="ECO:0000313" key="11">
    <source>
        <dbReference type="Proteomes" id="UP001071230"/>
    </source>
</evidence>
<evidence type="ECO:0000256" key="5">
    <source>
        <dbReference type="ARBA" id="ARBA00022989"/>
    </source>
</evidence>
<dbReference type="Pfam" id="PF07690">
    <property type="entry name" value="MFS_1"/>
    <property type="match status" value="1"/>
</dbReference>
<keyword evidence="2" id="KW-0813">Transport</keyword>
<dbReference type="PROSITE" id="PS50850">
    <property type="entry name" value="MFS"/>
    <property type="match status" value="1"/>
</dbReference>
<reference evidence="10" key="1">
    <citation type="submission" date="2014-11" db="EMBL/GenBank/DDBJ databases">
        <authorList>
            <person name="Hornung B.V."/>
        </authorList>
    </citation>
    <scope>NUCLEOTIDE SEQUENCE</scope>
    <source>
        <strain evidence="10">INE</strain>
    </source>
</reference>
<evidence type="ECO:0000256" key="6">
    <source>
        <dbReference type="ARBA" id="ARBA00023136"/>
    </source>
</evidence>